<sequence length="488" mass="54304">MYQFLSSLSQTRRIIFLSVLGIIVSVGISLLTYLGPVGPVLVIVAALFVVFMIFLFREPTIGLLVLIVYCFLFGILSREVGGSIAYGIGIEIFLLLTWITVIIQHKRYDWKRLNNPLTKLMLMWFIISVVEIINPAGASVMGWLQEIRSTALFPILTIPLVLLLFDSEKKLNTVLILLIGLSLLATLNGVKQIHIGLSPGEQRFLNEGGAVTHLLWGRLRAFSFYSDSGQFGASQASFVLIAIVLAIAPFKSWKRVLALIAAGLSFYGMLISGTRGAFFALVVGVLFLIFLTKNVKVLMYGLIITLLFVGFLKFTTIGNGSYEIYRLRSAVNPKEASLNVRFNNQMILGEYLKHNPFGGGLGVIGTWGREYNRDKFLSTIAPDSYWVKVWAMYGIVGLTIWFSMMMYILGKCCGIIWKIQNVRLRYKCIAMLSATAGIFFCSYGNEVINSMPSAVVASVSLAFIFQSVYFDKKKSVPLIDNEPNLTIS</sequence>
<feature type="transmembrane region" description="Helical" evidence="5">
    <location>
        <begin position="40"/>
        <end position="56"/>
    </location>
</feature>
<dbReference type="RefSeq" id="WP_099438563.1">
    <property type="nucleotide sequence ID" value="NZ_CP024091.1"/>
</dbReference>
<feature type="transmembrane region" description="Helical" evidence="5">
    <location>
        <begin position="429"/>
        <end position="445"/>
    </location>
</feature>
<organism evidence="7 8">
    <name type="scientific">Pedobacter ginsengisoli</name>
    <dbReference type="NCBI Taxonomy" id="363852"/>
    <lineage>
        <taxon>Bacteria</taxon>
        <taxon>Pseudomonadati</taxon>
        <taxon>Bacteroidota</taxon>
        <taxon>Sphingobacteriia</taxon>
        <taxon>Sphingobacteriales</taxon>
        <taxon>Sphingobacteriaceae</taxon>
        <taxon>Pedobacter</taxon>
    </lineage>
</organism>
<feature type="transmembrane region" description="Helical" evidence="5">
    <location>
        <begin position="277"/>
        <end position="292"/>
    </location>
</feature>
<dbReference type="InterPro" id="IPR007016">
    <property type="entry name" value="O-antigen_ligase-rel_domated"/>
</dbReference>
<keyword evidence="8" id="KW-1185">Reference proteome</keyword>
<protein>
    <recommendedName>
        <fullName evidence="6">O-antigen ligase-related domain-containing protein</fullName>
    </recommendedName>
</protein>
<keyword evidence="2 5" id="KW-0812">Transmembrane</keyword>
<dbReference type="EMBL" id="CP024091">
    <property type="protein sequence ID" value="ATP56622.1"/>
    <property type="molecule type" value="Genomic_DNA"/>
</dbReference>
<dbReference type="Pfam" id="PF04932">
    <property type="entry name" value="Wzy_C"/>
    <property type="match status" value="1"/>
</dbReference>
<keyword evidence="3 5" id="KW-1133">Transmembrane helix</keyword>
<dbReference type="PANTHER" id="PTHR37422">
    <property type="entry name" value="TEICHURONIC ACID BIOSYNTHESIS PROTEIN TUAE"/>
    <property type="match status" value="1"/>
</dbReference>
<feature type="transmembrane region" description="Helical" evidence="5">
    <location>
        <begin position="61"/>
        <end position="77"/>
    </location>
</feature>
<feature type="transmembrane region" description="Helical" evidence="5">
    <location>
        <begin position="83"/>
        <end position="101"/>
    </location>
</feature>
<name>A0A2D1U4U9_9SPHI</name>
<feature type="domain" description="O-antigen ligase-related" evidence="6">
    <location>
        <begin position="261"/>
        <end position="402"/>
    </location>
</feature>
<evidence type="ECO:0000256" key="4">
    <source>
        <dbReference type="ARBA" id="ARBA00023136"/>
    </source>
</evidence>
<evidence type="ECO:0000256" key="2">
    <source>
        <dbReference type="ARBA" id="ARBA00022692"/>
    </source>
</evidence>
<dbReference type="OrthoDB" id="783093at2"/>
<feature type="transmembrane region" description="Helical" evidence="5">
    <location>
        <begin position="14"/>
        <end position="34"/>
    </location>
</feature>
<evidence type="ECO:0000256" key="1">
    <source>
        <dbReference type="ARBA" id="ARBA00004141"/>
    </source>
</evidence>
<evidence type="ECO:0000256" key="3">
    <source>
        <dbReference type="ARBA" id="ARBA00022989"/>
    </source>
</evidence>
<feature type="transmembrane region" description="Helical" evidence="5">
    <location>
        <begin position="390"/>
        <end position="409"/>
    </location>
</feature>
<feature type="transmembrane region" description="Helical" evidence="5">
    <location>
        <begin position="451"/>
        <end position="470"/>
    </location>
</feature>
<dbReference type="PANTHER" id="PTHR37422:SF13">
    <property type="entry name" value="LIPOPOLYSACCHARIDE BIOSYNTHESIS PROTEIN PA4999-RELATED"/>
    <property type="match status" value="1"/>
</dbReference>
<evidence type="ECO:0000259" key="6">
    <source>
        <dbReference type="Pfam" id="PF04932"/>
    </source>
</evidence>
<evidence type="ECO:0000256" key="5">
    <source>
        <dbReference type="SAM" id="Phobius"/>
    </source>
</evidence>
<feature type="transmembrane region" description="Helical" evidence="5">
    <location>
        <begin position="297"/>
        <end position="317"/>
    </location>
</feature>
<evidence type="ECO:0000313" key="7">
    <source>
        <dbReference type="EMBL" id="ATP56622.1"/>
    </source>
</evidence>
<proteinExistence type="predicted"/>
<evidence type="ECO:0000313" key="8">
    <source>
        <dbReference type="Proteomes" id="UP000223749"/>
    </source>
</evidence>
<dbReference type="InterPro" id="IPR051533">
    <property type="entry name" value="WaaL-like"/>
</dbReference>
<reference evidence="7 8" key="1">
    <citation type="submission" date="2017-10" db="EMBL/GenBank/DDBJ databases">
        <title>Whole genome of Pedobacter ginsengisoli T01R-27 isolated from tomato rhizosphere.</title>
        <authorList>
            <person name="Weon H.-Y."/>
            <person name="Lee S.A."/>
            <person name="Sang M.K."/>
            <person name="Song J."/>
        </authorList>
    </citation>
    <scope>NUCLEOTIDE SEQUENCE [LARGE SCALE GENOMIC DNA]</scope>
    <source>
        <strain evidence="7 8">T01R-27</strain>
    </source>
</reference>
<dbReference type="AlphaFoldDB" id="A0A2D1U4U9"/>
<feature type="transmembrane region" description="Helical" evidence="5">
    <location>
        <begin position="229"/>
        <end position="248"/>
    </location>
</feature>
<dbReference type="GO" id="GO:0016020">
    <property type="term" value="C:membrane"/>
    <property type="evidence" value="ECO:0007669"/>
    <property type="project" value="UniProtKB-SubCell"/>
</dbReference>
<gene>
    <name evidence="7" type="ORF">CPT03_09115</name>
</gene>
<feature type="transmembrane region" description="Helical" evidence="5">
    <location>
        <begin position="122"/>
        <end position="141"/>
    </location>
</feature>
<dbReference type="Proteomes" id="UP000223749">
    <property type="component" value="Chromosome"/>
</dbReference>
<accession>A0A2D1U4U9</accession>
<keyword evidence="4 5" id="KW-0472">Membrane</keyword>
<comment type="subcellular location">
    <subcellularLocation>
        <location evidence="1">Membrane</location>
        <topology evidence="1">Multi-pass membrane protein</topology>
    </subcellularLocation>
</comment>
<dbReference type="KEGG" id="pgs:CPT03_09115"/>
<feature type="transmembrane region" description="Helical" evidence="5">
    <location>
        <begin position="172"/>
        <end position="190"/>
    </location>
</feature>